<dbReference type="GO" id="GO:0015074">
    <property type="term" value="P:DNA integration"/>
    <property type="evidence" value="ECO:0007669"/>
    <property type="project" value="InterPro"/>
</dbReference>
<reference evidence="3" key="2">
    <citation type="journal article" date="2014" name="ISME J.">
        <title>Microbial stratification in low pH oxic and suboxic macroscopic growths along an acid mine drainage.</title>
        <authorList>
            <person name="Mendez-Garcia C."/>
            <person name="Mesa V."/>
            <person name="Sprenger R.R."/>
            <person name="Richter M."/>
            <person name="Diez M.S."/>
            <person name="Solano J."/>
            <person name="Bargiela R."/>
            <person name="Golyshina O.V."/>
            <person name="Manteca A."/>
            <person name="Ramos J.L."/>
            <person name="Gallego J.R."/>
            <person name="Llorente I."/>
            <person name="Martins Dos Santos V.A."/>
            <person name="Jensen O.N."/>
            <person name="Pelaez A.I."/>
            <person name="Sanchez J."/>
            <person name="Ferrer M."/>
        </authorList>
    </citation>
    <scope>NUCLEOTIDE SEQUENCE</scope>
</reference>
<dbReference type="EMBL" id="AUZX01011270">
    <property type="protein sequence ID" value="EQD43917.1"/>
    <property type="molecule type" value="Genomic_DNA"/>
</dbReference>
<feature type="domain" description="Core-binding (CB)" evidence="2">
    <location>
        <begin position="20"/>
        <end position="103"/>
    </location>
</feature>
<sequence length="114" mass="12965">MNYSSESAGINAAVPVASATLAPRLMDEVRRRLRLKHYSLRTEKVYVAWIRRFILFHGKRHPRTLGATQVERFLSELAMHGGVAASTRNQALSALLFLDREVLHIDLPWLDNVV</sequence>
<dbReference type="GO" id="GO:0003677">
    <property type="term" value="F:DNA binding"/>
    <property type="evidence" value="ECO:0007669"/>
    <property type="project" value="UniProtKB-KW"/>
</dbReference>
<dbReference type="Pfam" id="PF13495">
    <property type="entry name" value="Phage_int_SAM_4"/>
    <property type="match status" value="1"/>
</dbReference>
<dbReference type="AlphaFoldDB" id="T0ZHL4"/>
<organism evidence="3">
    <name type="scientific">mine drainage metagenome</name>
    <dbReference type="NCBI Taxonomy" id="410659"/>
    <lineage>
        <taxon>unclassified sequences</taxon>
        <taxon>metagenomes</taxon>
        <taxon>ecological metagenomes</taxon>
    </lineage>
</organism>
<keyword evidence="1" id="KW-0238">DNA-binding</keyword>
<proteinExistence type="predicted"/>
<accession>T0ZHL4</accession>
<dbReference type="InterPro" id="IPR044068">
    <property type="entry name" value="CB"/>
</dbReference>
<protein>
    <submittedName>
        <fullName evidence="3">Integron integrase</fullName>
    </submittedName>
</protein>
<dbReference type="InterPro" id="IPR004107">
    <property type="entry name" value="Integrase_SAM-like_N"/>
</dbReference>
<evidence type="ECO:0000313" key="3">
    <source>
        <dbReference type="EMBL" id="EQD43917.1"/>
    </source>
</evidence>
<feature type="non-terminal residue" evidence="3">
    <location>
        <position position="114"/>
    </location>
</feature>
<reference evidence="3" key="1">
    <citation type="submission" date="2013-08" db="EMBL/GenBank/DDBJ databases">
        <authorList>
            <person name="Mendez C."/>
            <person name="Richter M."/>
            <person name="Ferrer M."/>
            <person name="Sanchez J."/>
        </authorList>
    </citation>
    <scope>NUCLEOTIDE SEQUENCE</scope>
</reference>
<dbReference type="Gene3D" id="1.10.150.130">
    <property type="match status" value="1"/>
</dbReference>
<evidence type="ECO:0000259" key="2">
    <source>
        <dbReference type="PROSITE" id="PS51900"/>
    </source>
</evidence>
<name>T0ZHL4_9ZZZZ</name>
<dbReference type="PROSITE" id="PS51900">
    <property type="entry name" value="CB"/>
    <property type="match status" value="1"/>
</dbReference>
<gene>
    <name evidence="3" type="ORF">B1A_15361</name>
</gene>
<dbReference type="InterPro" id="IPR010998">
    <property type="entry name" value="Integrase_recombinase_N"/>
</dbReference>
<evidence type="ECO:0000256" key="1">
    <source>
        <dbReference type="ARBA" id="ARBA00023125"/>
    </source>
</evidence>
<comment type="caution">
    <text evidence="3">The sequence shown here is derived from an EMBL/GenBank/DDBJ whole genome shotgun (WGS) entry which is preliminary data.</text>
</comment>